<dbReference type="CDD" id="cd00886">
    <property type="entry name" value="MogA_MoaB"/>
    <property type="match status" value="1"/>
</dbReference>
<feature type="domain" description="MoaB/Mog" evidence="1">
    <location>
        <begin position="14"/>
        <end position="156"/>
    </location>
</feature>
<dbReference type="RefSeq" id="WP_301663959.1">
    <property type="nucleotide sequence ID" value="NZ_VCYH01000004.1"/>
</dbReference>
<sequence length="162" mass="17534">MDRNHHKPLHVTAAVITVSTTRTEETDVSGCIIKDLLEKAEIEIMHYAVIPDDMERIRSEVYTALGEASCIIVTGGTGLTSDDCTIEAITPLLEKKMDGFGELFRLKSYEEIGTAAILSRAAAGIIGGRAVFCIPGSSKAVTLATREIIIPEIRHILTHASQ</sequence>
<dbReference type="Proteomes" id="UP001168338">
    <property type="component" value="Unassembled WGS sequence"/>
</dbReference>
<protein>
    <submittedName>
        <fullName evidence="2">MogA/MoaB family molybdenum cofactor biosynthesis protein</fullName>
    </submittedName>
</protein>
<proteinExistence type="predicted"/>
<evidence type="ECO:0000313" key="2">
    <source>
        <dbReference type="EMBL" id="MDN7024844.1"/>
    </source>
</evidence>
<dbReference type="PANTHER" id="PTHR43232">
    <property type="entry name" value="MOLYBDENUM COFACTOR BIOSYNTHESIS PROTEIN B"/>
    <property type="match status" value="1"/>
</dbReference>
<dbReference type="PIRSF" id="PIRSF006443">
    <property type="entry name" value="MoaB"/>
    <property type="match status" value="1"/>
</dbReference>
<dbReference type="PANTHER" id="PTHR43232:SF2">
    <property type="entry name" value="MOLYBDENUM COFACTOR BIOSYNTHESIS PROTEIN B"/>
    <property type="match status" value="1"/>
</dbReference>
<evidence type="ECO:0000313" key="3">
    <source>
        <dbReference type="Proteomes" id="UP001168338"/>
    </source>
</evidence>
<gene>
    <name evidence="2" type="ORF">FGU65_08080</name>
</gene>
<evidence type="ECO:0000259" key="1">
    <source>
        <dbReference type="SMART" id="SM00852"/>
    </source>
</evidence>
<dbReference type="SUPFAM" id="SSF53218">
    <property type="entry name" value="Molybdenum cofactor biosynthesis proteins"/>
    <property type="match status" value="1"/>
</dbReference>
<reference evidence="2" key="1">
    <citation type="submission" date="2019-05" db="EMBL/GenBank/DDBJ databases">
        <title>Methanoculleus sp. FWC-SCC1, a methanogenic archaeon isolated from deep marine cold seep.</title>
        <authorList>
            <person name="Chen Y.-W."/>
            <person name="Chen S.-C."/>
            <person name="Teng N.-H."/>
            <person name="Lai M.-C."/>
        </authorList>
    </citation>
    <scope>NUCLEOTIDE SEQUENCE</scope>
    <source>
        <strain evidence="2">FWC-SCC1</strain>
    </source>
</reference>
<dbReference type="SMART" id="SM00852">
    <property type="entry name" value="MoCF_biosynth"/>
    <property type="match status" value="1"/>
</dbReference>
<dbReference type="Gene3D" id="3.40.980.10">
    <property type="entry name" value="MoaB/Mog-like domain"/>
    <property type="match status" value="1"/>
</dbReference>
<dbReference type="EMBL" id="VCYH01000004">
    <property type="protein sequence ID" value="MDN7024844.1"/>
    <property type="molecule type" value="Genomic_DNA"/>
</dbReference>
<dbReference type="InterPro" id="IPR036425">
    <property type="entry name" value="MoaB/Mog-like_dom_sf"/>
</dbReference>
<dbReference type="NCBIfam" id="TIGR00177">
    <property type="entry name" value="molyb_syn"/>
    <property type="match status" value="1"/>
</dbReference>
<comment type="caution">
    <text evidence="2">The sequence shown here is derived from an EMBL/GenBank/DDBJ whole genome shotgun (WGS) entry which is preliminary data.</text>
</comment>
<dbReference type="InterPro" id="IPR012245">
    <property type="entry name" value="MoaB"/>
</dbReference>
<accession>A0ABT8MA85</accession>
<dbReference type="InterPro" id="IPR001453">
    <property type="entry name" value="MoaB/Mog_dom"/>
</dbReference>
<dbReference type="Pfam" id="PF00994">
    <property type="entry name" value="MoCF_biosynth"/>
    <property type="match status" value="1"/>
</dbReference>
<organism evidence="2 3">
    <name type="scientific">Methanoculleus frigidifontis</name>
    <dbReference type="NCBI Taxonomy" id="2584085"/>
    <lineage>
        <taxon>Archaea</taxon>
        <taxon>Methanobacteriati</taxon>
        <taxon>Methanobacteriota</taxon>
        <taxon>Stenosarchaea group</taxon>
        <taxon>Methanomicrobia</taxon>
        <taxon>Methanomicrobiales</taxon>
        <taxon>Methanomicrobiaceae</taxon>
        <taxon>Methanoculleus</taxon>
    </lineage>
</organism>
<name>A0ABT8MA85_9EURY</name>
<keyword evidence="3" id="KW-1185">Reference proteome</keyword>